<proteinExistence type="predicted"/>
<feature type="transmembrane region" description="Helical" evidence="1">
    <location>
        <begin position="60"/>
        <end position="79"/>
    </location>
</feature>
<dbReference type="EMBL" id="VTAW01000008">
    <property type="protein sequence ID" value="TYT62496.1"/>
    <property type="molecule type" value="Genomic_DNA"/>
</dbReference>
<keyword evidence="3" id="KW-1185">Reference proteome</keyword>
<evidence type="ECO:0000313" key="2">
    <source>
        <dbReference type="EMBL" id="TYT62496.1"/>
    </source>
</evidence>
<feature type="transmembrane region" description="Helical" evidence="1">
    <location>
        <begin position="156"/>
        <end position="174"/>
    </location>
</feature>
<dbReference type="RefSeq" id="WP_149081046.1">
    <property type="nucleotide sequence ID" value="NZ_VTAW01000008.1"/>
</dbReference>
<sequence length="209" mass="22914">MWPWEHAIVGYLAYSLFSRAYYRRAPTGLEAFAVVFASLLPDLIDKPLAWEFGVFESGYALGHSIFFAVPLSILVGLLAKRIGRPAVGVAFGLGYLLHLPSDVLYHSIGGEGVRTEVMLWPVDPIESPGEPAGFVGEFTRLFGTYQEALLAGELTTYMWVQLGLAGFVFLLWLADGAPVLRECLGFGRRTLGTVIGRSSRPDAATKERE</sequence>
<protein>
    <submittedName>
        <fullName evidence="2">Metal-dependent hydrolase</fullName>
    </submittedName>
</protein>
<feature type="transmembrane region" description="Helical" evidence="1">
    <location>
        <begin position="21"/>
        <end position="40"/>
    </location>
</feature>
<reference evidence="2 3" key="1">
    <citation type="submission" date="2019-08" db="EMBL/GenBank/DDBJ databases">
        <title>Archaea genome.</title>
        <authorList>
            <person name="Kajale S."/>
            <person name="Shouche Y."/>
            <person name="Deshpande N."/>
            <person name="Sharma A."/>
        </authorList>
    </citation>
    <scope>NUCLEOTIDE SEQUENCE [LARGE SCALE GENOMIC DNA]</scope>
    <source>
        <strain evidence="2 3">ESP3B_9</strain>
    </source>
</reference>
<dbReference type="AlphaFoldDB" id="A0A5D5ALB7"/>
<name>A0A5D5ALB7_9EURY</name>
<keyword evidence="1" id="KW-1133">Transmembrane helix</keyword>
<organism evidence="2 3">
    <name type="scientific">Natrialba swarupiae</name>
    <dbReference type="NCBI Taxonomy" id="2448032"/>
    <lineage>
        <taxon>Archaea</taxon>
        <taxon>Methanobacteriati</taxon>
        <taxon>Methanobacteriota</taxon>
        <taxon>Stenosarchaea group</taxon>
        <taxon>Halobacteria</taxon>
        <taxon>Halobacteriales</taxon>
        <taxon>Natrialbaceae</taxon>
        <taxon>Natrialba</taxon>
    </lineage>
</organism>
<dbReference type="InterPro" id="IPR007404">
    <property type="entry name" value="YdjM-like"/>
</dbReference>
<comment type="caution">
    <text evidence="2">The sequence shown here is derived from an EMBL/GenBank/DDBJ whole genome shotgun (WGS) entry which is preliminary data.</text>
</comment>
<dbReference type="GO" id="GO:0016787">
    <property type="term" value="F:hydrolase activity"/>
    <property type="evidence" value="ECO:0007669"/>
    <property type="project" value="UniProtKB-KW"/>
</dbReference>
<gene>
    <name evidence="2" type="ORF">FYC77_08370</name>
</gene>
<dbReference type="Pfam" id="PF04307">
    <property type="entry name" value="YdjM"/>
    <property type="match status" value="1"/>
</dbReference>
<evidence type="ECO:0000313" key="3">
    <source>
        <dbReference type="Proteomes" id="UP000324104"/>
    </source>
</evidence>
<evidence type="ECO:0000256" key="1">
    <source>
        <dbReference type="SAM" id="Phobius"/>
    </source>
</evidence>
<dbReference type="Proteomes" id="UP000324104">
    <property type="component" value="Unassembled WGS sequence"/>
</dbReference>
<accession>A0A5D5ALB7</accession>
<feature type="transmembrane region" description="Helical" evidence="1">
    <location>
        <begin position="86"/>
        <end position="108"/>
    </location>
</feature>
<keyword evidence="1" id="KW-0472">Membrane</keyword>
<keyword evidence="1" id="KW-0812">Transmembrane</keyword>
<keyword evidence="2" id="KW-0378">Hydrolase</keyword>